<dbReference type="EMBL" id="CAJNOL010001001">
    <property type="protein sequence ID" value="CAF1261627.1"/>
    <property type="molecule type" value="Genomic_DNA"/>
</dbReference>
<gene>
    <name evidence="2" type="ORF">JXQ802_LOCUS27510</name>
    <name evidence="1" type="ORF">PYM288_LOCUS18377</name>
</gene>
<evidence type="ECO:0000313" key="1">
    <source>
        <dbReference type="EMBL" id="CAF1075259.1"/>
    </source>
</evidence>
<dbReference type="Proteomes" id="UP000663854">
    <property type="component" value="Unassembled WGS sequence"/>
</dbReference>
<protein>
    <submittedName>
        <fullName evidence="2">Uncharacterized protein</fullName>
    </submittedName>
</protein>
<dbReference type="AlphaFoldDB" id="A0A815AT87"/>
<comment type="caution">
    <text evidence="2">The sequence shown here is derived from an EMBL/GenBank/DDBJ whole genome shotgun (WGS) entry which is preliminary data.</text>
</comment>
<proteinExistence type="predicted"/>
<sequence>MTQPIQQLRIIAEPKAFYRERYGSEIDKSENVAKRYIRAEDKNQFKLEYPTIEISGEWYDAIDRPYVRVASVTVPNESVSMACVHPYPLDTDDSSVVKDRSNNAIYFPITNGDFMSGRKSFLLTRRKLLQKELRSHSPFRVIDSNQRHIPCIANKQRSKQLIKLYQLWKSQLVFSLAKRVDDNVFNVFPGTSVLSQVMMDEMNQKRHEVTAAAASVVTTDDQDVKFVTCAPEKGNWAGGDNVLMVLTKLDRKKALHIYFDYVELNQKKNIRYEFVDMKTIAFQTPACLMVPNDQNRTVSIVAMQDETIIAKFNFLYLAPSILSTTNVCSSCHSIEFYGNPFLSGRATVSMKVLGT</sequence>
<dbReference type="Proteomes" id="UP000663870">
    <property type="component" value="Unassembled WGS sequence"/>
</dbReference>
<reference evidence="2" key="1">
    <citation type="submission" date="2021-02" db="EMBL/GenBank/DDBJ databases">
        <authorList>
            <person name="Nowell W R."/>
        </authorList>
    </citation>
    <scope>NUCLEOTIDE SEQUENCE</scope>
</reference>
<keyword evidence="3" id="KW-1185">Reference proteome</keyword>
<evidence type="ECO:0000313" key="2">
    <source>
        <dbReference type="EMBL" id="CAF1261627.1"/>
    </source>
</evidence>
<evidence type="ECO:0000313" key="3">
    <source>
        <dbReference type="Proteomes" id="UP000663870"/>
    </source>
</evidence>
<dbReference type="EMBL" id="CAJNOH010000562">
    <property type="protein sequence ID" value="CAF1075259.1"/>
    <property type="molecule type" value="Genomic_DNA"/>
</dbReference>
<accession>A0A815AT87</accession>
<name>A0A815AT87_9BILA</name>
<organism evidence="2 3">
    <name type="scientific">Rotaria sordida</name>
    <dbReference type="NCBI Taxonomy" id="392033"/>
    <lineage>
        <taxon>Eukaryota</taxon>
        <taxon>Metazoa</taxon>
        <taxon>Spiralia</taxon>
        <taxon>Gnathifera</taxon>
        <taxon>Rotifera</taxon>
        <taxon>Eurotatoria</taxon>
        <taxon>Bdelloidea</taxon>
        <taxon>Philodinida</taxon>
        <taxon>Philodinidae</taxon>
        <taxon>Rotaria</taxon>
    </lineage>
</organism>